<accession>A0A7S3VSG8</accession>
<feature type="compositionally biased region" description="Polar residues" evidence="1">
    <location>
        <begin position="1120"/>
        <end position="1140"/>
    </location>
</feature>
<feature type="region of interest" description="Disordered" evidence="1">
    <location>
        <begin position="35"/>
        <end position="63"/>
    </location>
</feature>
<evidence type="ECO:0000256" key="1">
    <source>
        <dbReference type="SAM" id="MobiDB-lite"/>
    </source>
</evidence>
<feature type="region of interest" description="Disordered" evidence="1">
    <location>
        <begin position="756"/>
        <end position="793"/>
    </location>
</feature>
<gene>
    <name evidence="2" type="ORF">DTER00134_LOCUS16647</name>
</gene>
<feature type="compositionally biased region" description="Polar residues" evidence="1">
    <location>
        <begin position="1041"/>
        <end position="1058"/>
    </location>
</feature>
<feature type="compositionally biased region" description="Pro residues" evidence="1">
    <location>
        <begin position="1011"/>
        <end position="1024"/>
    </location>
</feature>
<protein>
    <submittedName>
        <fullName evidence="2">Uncharacterized protein</fullName>
    </submittedName>
</protein>
<evidence type="ECO:0000313" key="2">
    <source>
        <dbReference type="EMBL" id="CAE0501574.1"/>
    </source>
</evidence>
<feature type="region of interest" description="Disordered" evidence="1">
    <location>
        <begin position="914"/>
        <end position="961"/>
    </location>
</feature>
<feature type="compositionally biased region" description="Low complexity" evidence="1">
    <location>
        <begin position="760"/>
        <end position="789"/>
    </location>
</feature>
<reference evidence="2" key="1">
    <citation type="submission" date="2021-01" db="EMBL/GenBank/DDBJ databases">
        <authorList>
            <person name="Corre E."/>
            <person name="Pelletier E."/>
            <person name="Niang G."/>
            <person name="Scheremetjew M."/>
            <person name="Finn R."/>
            <person name="Kale V."/>
            <person name="Holt S."/>
            <person name="Cochrane G."/>
            <person name="Meng A."/>
            <person name="Brown T."/>
            <person name="Cohen L."/>
        </authorList>
    </citation>
    <scope>NUCLEOTIDE SEQUENCE</scope>
    <source>
        <strain evidence="2">CCMP1320</strain>
    </source>
</reference>
<feature type="compositionally biased region" description="Low complexity" evidence="1">
    <location>
        <begin position="572"/>
        <end position="594"/>
    </location>
</feature>
<feature type="region of interest" description="Disordered" evidence="1">
    <location>
        <begin position="315"/>
        <end position="337"/>
    </location>
</feature>
<sequence length="1520" mass="160966">MDDDECSFTTPPFTLISQARDVSCPAVRLPLPSSVPVHSSAGAPQHPSRVLSQHRQPHPPTTENNALLWREVPSPQQSQQHQQQRSPLQQHCHLPEAEFNKLLNKEITACRSWRHLRALLHAHAQSMNSIHVSALVSRLAKVSPFTPATGFSEGGQSSNIPSLHTSGAVSIADAATPQPTVGLRSPNTVERRALDHFMGEVSQLVSSRLDTFDARALSNVLWAVAKLGFCPSHGLLQRFLFAAYVSMQDMQPQEVANLAWALATMRIHPGAPWTCRLLDHICAASGCMRPQELAHCTWAIQQLLEAHCDAQQQVEHRRERQQQQHCGSSQAQGAEKPAVANAAPAYPALELRYLGVLHAIQQSAEGALEGFKARELMMLLLSLHRMRQRLVVAQTQGMPLVLLQQAGGQQVRSMMASHHRLLVAALQSPQLTLCLGSLSPLDISNLAGLVARDVKLQQQAARQGTQFHTWHMIYEQRAIRQLMRAVVADSQARMDQYAPQDLLGLVTALSTMQAAGLPCSWLSVCAQRIGTTLLVEDTAAVSSASHPSAASSSVSSVPLGGPHNCTLIPHNSSSGSSSSSNGPASEGSSAAGIHGSAGGVGGSGGVGCLAPWADPRQHACAHATLASFLCGLAKLAARAGVSLKNSSSGSTRENSSGNLSGESDQIVGEGDSNGSSSSCGSCGQGRTGSLDYVAKHTLNKCLRAALPQMGLGKLAVVAWSMAELQGSWSPQLLAALQQRMQQLLLPHVQPSTALGTASYPSASNATPTITPAATTTASTRSSTPSGSAAGLKPTASPALLQEHAPSLTVPLGLNEVSMLLWGVERLQLQLDLNTARALANITASAATAAVGPLLVHSPMEAGRLSAAPLARNPAGAANAGAPGAGSAAASLAGNDEVGPAASAAAGVGGNDGVGPAASAAAPPHHPAPASPAYATPLHTSSKRKGQALPLAQSPVNASSARDLTREGIRNLAADGTKDPAADGKHQAVLQAANTPFAAASADSSFLQPQPVCAPPQAPCSPPDPDTAASTPPHSALPPPWNTISAPPSAVTLTDSTACFRQPQPHLPASAAIPSGYGTLSSSLMPDGPSSGGGLRKASRPPHQYPPPQAPSLALQPAATIASSHSQHPTARAHSNATPTRSAHAHRAAVAAAAAGMEAAPAVPGRGSSSGRLAGVQDLAWAATSLCTLQARSSMRIWTGTAKEVLEQALATAARSLQPQQLCTLVLALGQAQARPSEHLLAALLQQSLHLLPSLGPTHMSRLLCGLARLGYQPPPLWLAHTLSHTQALLPECSAEEASWMIWALAKLRVVLPSAWVHTWHHHLLAHTLYAKHSPRAAVRAAWALHALRLRLPDHSHALLVQAAAQSAEHLSREEALWLLRVAVGWQQYLAHEDWGRLLLQGVLQGRPPAVAVAEMPLWQQHILLSCMAHRHMRWTRCWNEWREVHRALGGRHTAGASGLVGIWRRTTRPRRWERRLWLLTSKTQRRKQRHLLALTWEAYKATKPRQLCSIWKFREKYWDK</sequence>
<feature type="region of interest" description="Disordered" evidence="1">
    <location>
        <begin position="643"/>
        <end position="680"/>
    </location>
</feature>
<feature type="compositionally biased region" description="Low complexity" evidence="1">
    <location>
        <begin position="645"/>
        <end position="658"/>
    </location>
</feature>
<organism evidence="2">
    <name type="scientific">Dunaliella tertiolecta</name>
    <name type="common">Green alga</name>
    <dbReference type="NCBI Taxonomy" id="3047"/>
    <lineage>
        <taxon>Eukaryota</taxon>
        <taxon>Viridiplantae</taxon>
        <taxon>Chlorophyta</taxon>
        <taxon>core chlorophytes</taxon>
        <taxon>Chlorophyceae</taxon>
        <taxon>CS clade</taxon>
        <taxon>Chlamydomonadales</taxon>
        <taxon>Dunaliellaceae</taxon>
        <taxon>Dunaliella</taxon>
    </lineage>
</organism>
<feature type="region of interest" description="Disordered" evidence="1">
    <location>
        <begin position="1007"/>
        <end position="1149"/>
    </location>
</feature>
<feature type="compositionally biased region" description="Low complexity" evidence="1">
    <location>
        <begin position="323"/>
        <end position="337"/>
    </location>
</feature>
<dbReference type="EMBL" id="HBIP01027543">
    <property type="protein sequence ID" value="CAE0501574.1"/>
    <property type="molecule type" value="Transcribed_RNA"/>
</dbReference>
<proteinExistence type="predicted"/>
<feature type="region of interest" description="Disordered" evidence="1">
    <location>
        <begin position="565"/>
        <end position="596"/>
    </location>
</feature>
<name>A0A7S3VSG8_DUNTE</name>
<feature type="compositionally biased region" description="Low complexity" evidence="1">
    <location>
        <begin position="668"/>
        <end position="680"/>
    </location>
</feature>